<keyword evidence="8" id="KW-1185">Reference proteome</keyword>
<keyword evidence="2 6" id="KW-0812">Transmembrane</keyword>
<organism evidence="7 8">
    <name type="scientific">Tilletiaria anomala (strain ATCC 24038 / CBS 436.72 / UBC 951)</name>
    <dbReference type="NCBI Taxonomy" id="1037660"/>
    <lineage>
        <taxon>Eukaryota</taxon>
        <taxon>Fungi</taxon>
        <taxon>Dikarya</taxon>
        <taxon>Basidiomycota</taxon>
        <taxon>Ustilaginomycotina</taxon>
        <taxon>Exobasidiomycetes</taxon>
        <taxon>Georgefischeriales</taxon>
        <taxon>Tilletiariaceae</taxon>
        <taxon>Tilletiaria</taxon>
    </lineage>
</organism>
<evidence type="ECO:0000313" key="7">
    <source>
        <dbReference type="EMBL" id="KDN52575.1"/>
    </source>
</evidence>
<feature type="transmembrane region" description="Helical" evidence="6">
    <location>
        <begin position="162"/>
        <end position="181"/>
    </location>
</feature>
<dbReference type="PANTHER" id="PTHR10687:SF90">
    <property type="entry name" value="SECRETORY CARRIER MEMBRANE PROTEIN"/>
    <property type="match status" value="1"/>
</dbReference>
<keyword evidence="3 6" id="KW-1133">Transmembrane helix</keyword>
<dbReference type="Pfam" id="PF04144">
    <property type="entry name" value="SCAMP"/>
    <property type="match status" value="1"/>
</dbReference>
<comment type="caution">
    <text evidence="7">The sequence shown here is derived from an EMBL/GenBank/DDBJ whole genome shotgun (WGS) entry which is preliminary data.</text>
</comment>
<reference evidence="7 8" key="1">
    <citation type="submission" date="2014-05" db="EMBL/GenBank/DDBJ databases">
        <title>Draft genome sequence of a rare smut relative, Tilletiaria anomala UBC 951.</title>
        <authorList>
            <consortium name="DOE Joint Genome Institute"/>
            <person name="Toome M."/>
            <person name="Kuo A."/>
            <person name="Henrissat B."/>
            <person name="Lipzen A."/>
            <person name="Tritt A."/>
            <person name="Yoshinaga Y."/>
            <person name="Zane M."/>
            <person name="Barry K."/>
            <person name="Grigoriev I.V."/>
            <person name="Spatafora J.W."/>
            <person name="Aimea M.C."/>
        </authorList>
    </citation>
    <scope>NUCLEOTIDE SEQUENCE [LARGE SCALE GENOMIC DNA]</scope>
    <source>
        <strain evidence="7 8">UBC 951</strain>
    </source>
</reference>
<keyword evidence="4 6" id="KW-0472">Membrane</keyword>
<proteinExistence type="predicted"/>
<feature type="transmembrane region" description="Helical" evidence="6">
    <location>
        <begin position="236"/>
        <end position="260"/>
    </location>
</feature>
<protein>
    <submittedName>
        <fullName evidence="7">Scamp-domain-containing protein</fullName>
    </submittedName>
</protein>
<gene>
    <name evidence="7" type="ORF">K437DRAFT_253978</name>
</gene>
<dbReference type="GO" id="GO:0055038">
    <property type="term" value="C:recycling endosome membrane"/>
    <property type="evidence" value="ECO:0007669"/>
    <property type="project" value="TreeGrafter"/>
</dbReference>
<dbReference type="GeneID" id="25263728"/>
<feature type="region of interest" description="Disordered" evidence="5">
    <location>
        <begin position="1"/>
        <end position="66"/>
    </location>
</feature>
<sequence length="296" mass="33161">MADPFADRNALDANPFADPSVQGALSSGNRAYEDVGSSKSMAFEEDGYGHSGSGVDLGSGGAGQSDAARLAEIERRERELEQRERDLQSRADHIKKHGRNNWPFFYPLIYHDIDVEIPPESQQVVRHLYLLWMLWSASLCINMLACIFLLVSGARDGARDMISSIVYFPILTTLAFLLWYRPAYNAFNTENSLWYYVYFLFMGFHLAYSAYSLIGIPSTGCAGIITVISSFSSSRILAGIFATINTIMVAVQGLGNLWYFREIWKHNHEQGHTFAQAKQELATHGMKAYLTRGSQV</sequence>
<dbReference type="Proteomes" id="UP000027361">
    <property type="component" value="Unassembled WGS sequence"/>
</dbReference>
<comment type="subcellular location">
    <subcellularLocation>
        <location evidence="1">Membrane</location>
        <topology evidence="1">Multi-pass membrane protein</topology>
    </subcellularLocation>
</comment>
<dbReference type="InParanoid" id="A0A066WPM4"/>
<evidence type="ECO:0000256" key="5">
    <source>
        <dbReference type="SAM" id="MobiDB-lite"/>
    </source>
</evidence>
<evidence type="ECO:0000313" key="8">
    <source>
        <dbReference type="Proteomes" id="UP000027361"/>
    </source>
</evidence>
<evidence type="ECO:0000256" key="1">
    <source>
        <dbReference type="ARBA" id="ARBA00004141"/>
    </source>
</evidence>
<dbReference type="HOGENOM" id="CLU_066546_2_0_1"/>
<dbReference type="InterPro" id="IPR007273">
    <property type="entry name" value="SCAMP"/>
</dbReference>
<evidence type="ECO:0000256" key="4">
    <source>
        <dbReference type="ARBA" id="ARBA00023136"/>
    </source>
</evidence>
<accession>A0A066WPM4</accession>
<dbReference type="OMA" id="NMVACIF"/>
<evidence type="ECO:0000256" key="3">
    <source>
        <dbReference type="ARBA" id="ARBA00022989"/>
    </source>
</evidence>
<dbReference type="GO" id="GO:0015031">
    <property type="term" value="P:protein transport"/>
    <property type="evidence" value="ECO:0007669"/>
    <property type="project" value="InterPro"/>
</dbReference>
<evidence type="ECO:0000256" key="6">
    <source>
        <dbReference type="SAM" id="Phobius"/>
    </source>
</evidence>
<name>A0A066WPM4_TILAU</name>
<feature type="compositionally biased region" description="Basic and acidic residues" evidence="5">
    <location>
        <begin position="1"/>
        <end position="10"/>
    </location>
</feature>
<feature type="transmembrane region" description="Helical" evidence="6">
    <location>
        <begin position="128"/>
        <end position="150"/>
    </location>
</feature>
<dbReference type="AlphaFoldDB" id="A0A066WPM4"/>
<feature type="transmembrane region" description="Helical" evidence="6">
    <location>
        <begin position="193"/>
        <end position="216"/>
    </location>
</feature>
<dbReference type="PANTHER" id="PTHR10687">
    <property type="entry name" value="SECRETORY CARRIER-ASSOCIATED MEMBRANE PROTEIN SCAMP"/>
    <property type="match status" value="1"/>
</dbReference>
<feature type="compositionally biased region" description="Gly residues" evidence="5">
    <location>
        <begin position="49"/>
        <end position="63"/>
    </location>
</feature>
<dbReference type="EMBL" id="JMSN01000008">
    <property type="protein sequence ID" value="KDN52575.1"/>
    <property type="molecule type" value="Genomic_DNA"/>
</dbReference>
<dbReference type="RefSeq" id="XP_013245414.1">
    <property type="nucleotide sequence ID" value="XM_013389960.1"/>
</dbReference>
<dbReference type="OrthoDB" id="242866at2759"/>
<dbReference type="GO" id="GO:0032588">
    <property type="term" value="C:trans-Golgi network membrane"/>
    <property type="evidence" value="ECO:0007669"/>
    <property type="project" value="TreeGrafter"/>
</dbReference>
<evidence type="ECO:0000256" key="2">
    <source>
        <dbReference type="ARBA" id="ARBA00022692"/>
    </source>
</evidence>